<dbReference type="EMBL" id="JAVIJP010000001">
    <property type="protein sequence ID" value="KAL3655768.1"/>
    <property type="molecule type" value="Genomic_DNA"/>
</dbReference>
<reference evidence="3" key="1">
    <citation type="journal article" date="2024" name="IScience">
        <title>Strigolactones Initiate the Formation of Haustorium-like Structures in Castilleja.</title>
        <authorList>
            <person name="Buerger M."/>
            <person name="Peterson D."/>
            <person name="Chory J."/>
        </authorList>
    </citation>
    <scope>NUCLEOTIDE SEQUENCE [LARGE SCALE GENOMIC DNA]</scope>
</reference>
<feature type="compositionally biased region" description="Basic residues" evidence="1">
    <location>
        <begin position="47"/>
        <end position="57"/>
    </location>
</feature>
<accession>A0ABD3EMW6</accession>
<evidence type="ECO:0000256" key="1">
    <source>
        <dbReference type="SAM" id="MobiDB-lite"/>
    </source>
</evidence>
<feature type="region of interest" description="Disordered" evidence="1">
    <location>
        <begin position="17"/>
        <end position="57"/>
    </location>
</feature>
<feature type="compositionally biased region" description="Low complexity" evidence="1">
    <location>
        <begin position="17"/>
        <end position="37"/>
    </location>
</feature>
<organism evidence="2 3">
    <name type="scientific">Castilleja foliolosa</name>
    <dbReference type="NCBI Taxonomy" id="1961234"/>
    <lineage>
        <taxon>Eukaryota</taxon>
        <taxon>Viridiplantae</taxon>
        <taxon>Streptophyta</taxon>
        <taxon>Embryophyta</taxon>
        <taxon>Tracheophyta</taxon>
        <taxon>Spermatophyta</taxon>
        <taxon>Magnoliopsida</taxon>
        <taxon>eudicotyledons</taxon>
        <taxon>Gunneridae</taxon>
        <taxon>Pentapetalae</taxon>
        <taxon>asterids</taxon>
        <taxon>lamiids</taxon>
        <taxon>Lamiales</taxon>
        <taxon>Orobanchaceae</taxon>
        <taxon>Pedicularideae</taxon>
        <taxon>Castillejinae</taxon>
        <taxon>Castilleja</taxon>
    </lineage>
</organism>
<protein>
    <submittedName>
        <fullName evidence="2">Uncharacterized protein</fullName>
    </submittedName>
</protein>
<evidence type="ECO:0000313" key="2">
    <source>
        <dbReference type="EMBL" id="KAL3655768.1"/>
    </source>
</evidence>
<comment type="caution">
    <text evidence="2">The sequence shown here is derived from an EMBL/GenBank/DDBJ whole genome shotgun (WGS) entry which is preliminary data.</text>
</comment>
<name>A0ABD3EMW6_9LAMI</name>
<evidence type="ECO:0000313" key="3">
    <source>
        <dbReference type="Proteomes" id="UP001632038"/>
    </source>
</evidence>
<keyword evidence="3" id="KW-1185">Reference proteome</keyword>
<dbReference type="AlphaFoldDB" id="A0ABD3EMW6"/>
<gene>
    <name evidence="2" type="ORF">CASFOL_000164</name>
</gene>
<proteinExistence type="predicted"/>
<dbReference type="Proteomes" id="UP001632038">
    <property type="component" value="Unassembled WGS sequence"/>
</dbReference>
<sequence length="57" mass="5740">MRSGESSASLVLVDALPSSVEASPASSKASPVPVDSPHLPGAPGQASRKRSRSRVKG</sequence>